<dbReference type="Proteomes" id="UP001145799">
    <property type="component" value="Unassembled WGS sequence"/>
</dbReference>
<keyword evidence="4" id="KW-1185">Reference proteome</keyword>
<comment type="caution">
    <text evidence="1">The sequence shown here is derived from an EMBL/GenBank/DDBJ whole genome shotgun (WGS) entry which is preliminary data.</text>
</comment>
<evidence type="ECO:0000313" key="3">
    <source>
        <dbReference type="Proteomes" id="UP001145799"/>
    </source>
</evidence>
<reference evidence="2 4" key="2">
    <citation type="submission" date="2023-07" db="EMBL/GenBank/DDBJ databases">
        <title>Sequencing the genomes of 1000 actinobacteria strains.</title>
        <authorList>
            <person name="Klenk H.-P."/>
        </authorList>
    </citation>
    <scope>NUCLEOTIDE SEQUENCE [LARGE SCALE GENOMIC DNA]</scope>
    <source>
        <strain evidence="2 4">DSM 44724</strain>
    </source>
</reference>
<name>A0A9X3PQJ4_9ACTN</name>
<accession>A0A9X3PQJ4</accession>
<dbReference type="Proteomes" id="UP001183604">
    <property type="component" value="Unassembled WGS sequence"/>
</dbReference>
<gene>
    <name evidence="2" type="ORF">J2S69_004058</name>
    <name evidence="1" type="ORF">O2L01_25475</name>
</gene>
<dbReference type="InterPro" id="IPR024486">
    <property type="entry name" value="DUF2617"/>
</dbReference>
<dbReference type="EMBL" id="JAVDYD010000001">
    <property type="protein sequence ID" value="MDR7340339.1"/>
    <property type="molecule type" value="Genomic_DNA"/>
</dbReference>
<protein>
    <submittedName>
        <fullName evidence="1">DUF2617 family protein</fullName>
    </submittedName>
</protein>
<dbReference type="Pfam" id="PF10936">
    <property type="entry name" value="DUF2617"/>
    <property type="match status" value="1"/>
</dbReference>
<reference evidence="1" key="1">
    <citation type="submission" date="2022-12" db="EMBL/GenBank/DDBJ databases">
        <title>Gycomyces niveus sp.nov., a novel actinomycete isolated from soil in Shouguang.</title>
        <authorList>
            <person name="Yang X."/>
        </authorList>
    </citation>
    <scope>NUCLEOTIDE SEQUENCE</scope>
    <source>
        <strain evidence="1">DSM 44724</strain>
    </source>
</reference>
<evidence type="ECO:0000313" key="2">
    <source>
        <dbReference type="EMBL" id="MDR7340339.1"/>
    </source>
</evidence>
<proteinExistence type="predicted"/>
<dbReference type="EMBL" id="JAPZVQ010000029">
    <property type="protein sequence ID" value="MDA1388370.1"/>
    <property type="molecule type" value="Genomic_DNA"/>
</dbReference>
<organism evidence="1 3">
    <name type="scientific">Glycomyces lechevalierae</name>
    <dbReference type="NCBI Taxonomy" id="256034"/>
    <lineage>
        <taxon>Bacteria</taxon>
        <taxon>Bacillati</taxon>
        <taxon>Actinomycetota</taxon>
        <taxon>Actinomycetes</taxon>
        <taxon>Glycomycetales</taxon>
        <taxon>Glycomycetaceae</taxon>
        <taxon>Glycomyces</taxon>
    </lineage>
</organism>
<sequence>MPFVDVSAASLTFRPDAPSMPVLDLLERDAGPLRLSLRLLGASHQAVVATPDGLIAETLAYRSDFAPDLPEAFSQRVGSWQHRYECTVERLTVPELRQRVRSLRDRAVMRTGGDSMGTGEPDLLVGVFGEDLDAVTALEVTGTAPLSWRTVHTYPQYGEIVTTTGTVVPVDSGVPAGTGVPI</sequence>
<evidence type="ECO:0000313" key="1">
    <source>
        <dbReference type="EMBL" id="MDA1388370.1"/>
    </source>
</evidence>
<dbReference type="RefSeq" id="WP_270124858.1">
    <property type="nucleotide sequence ID" value="NZ_BAAAOM010000001.1"/>
</dbReference>
<evidence type="ECO:0000313" key="4">
    <source>
        <dbReference type="Proteomes" id="UP001183604"/>
    </source>
</evidence>
<dbReference type="AlphaFoldDB" id="A0A9X3PQJ4"/>